<reference evidence="1 2" key="1">
    <citation type="submission" date="2021-06" db="EMBL/GenBank/DDBJ databases">
        <title>Caerostris extrusa draft genome.</title>
        <authorList>
            <person name="Kono N."/>
            <person name="Arakawa K."/>
        </authorList>
    </citation>
    <scope>NUCLEOTIDE SEQUENCE [LARGE SCALE GENOMIC DNA]</scope>
</reference>
<dbReference type="Proteomes" id="UP001054945">
    <property type="component" value="Unassembled WGS sequence"/>
</dbReference>
<comment type="caution">
    <text evidence="1">The sequence shown here is derived from an EMBL/GenBank/DDBJ whole genome shotgun (WGS) entry which is preliminary data.</text>
</comment>
<name>A0AAV4RR32_CAEEX</name>
<sequence>MNHSLFDMTRCLFLDSGIPNVLCADTVSTACYLRNKCLSKGIQRKCLKNYGLENPFNITVNEPLVTPSKNTEGGYGRRIRSLCQNQTWELVSKPAKWSKLVCGC</sequence>
<dbReference type="EMBL" id="BPLR01008144">
    <property type="protein sequence ID" value="GIY22428.1"/>
    <property type="molecule type" value="Genomic_DNA"/>
</dbReference>
<protein>
    <submittedName>
        <fullName evidence="1">Uncharacterized protein</fullName>
    </submittedName>
</protein>
<proteinExistence type="predicted"/>
<accession>A0AAV4RR32</accession>
<evidence type="ECO:0000313" key="1">
    <source>
        <dbReference type="EMBL" id="GIY22428.1"/>
    </source>
</evidence>
<keyword evidence="2" id="KW-1185">Reference proteome</keyword>
<gene>
    <name evidence="1" type="ORF">CEXT_521441</name>
</gene>
<organism evidence="1 2">
    <name type="scientific">Caerostris extrusa</name>
    <name type="common">Bark spider</name>
    <name type="synonym">Caerostris bankana</name>
    <dbReference type="NCBI Taxonomy" id="172846"/>
    <lineage>
        <taxon>Eukaryota</taxon>
        <taxon>Metazoa</taxon>
        <taxon>Ecdysozoa</taxon>
        <taxon>Arthropoda</taxon>
        <taxon>Chelicerata</taxon>
        <taxon>Arachnida</taxon>
        <taxon>Araneae</taxon>
        <taxon>Araneomorphae</taxon>
        <taxon>Entelegynae</taxon>
        <taxon>Araneoidea</taxon>
        <taxon>Araneidae</taxon>
        <taxon>Caerostris</taxon>
    </lineage>
</organism>
<evidence type="ECO:0000313" key="2">
    <source>
        <dbReference type="Proteomes" id="UP001054945"/>
    </source>
</evidence>
<dbReference type="AlphaFoldDB" id="A0AAV4RR32"/>